<evidence type="ECO:0008006" key="4">
    <source>
        <dbReference type="Google" id="ProtNLM"/>
    </source>
</evidence>
<keyword evidence="1" id="KW-0472">Membrane</keyword>
<dbReference type="OrthoDB" id="9803163at2"/>
<protein>
    <recommendedName>
        <fullName evidence="4">DUF998 domain-containing protein</fullName>
    </recommendedName>
</protein>
<feature type="transmembrane region" description="Helical" evidence="1">
    <location>
        <begin position="26"/>
        <end position="45"/>
    </location>
</feature>
<keyword evidence="1" id="KW-1133">Transmembrane helix</keyword>
<feature type="transmembrane region" description="Helical" evidence="1">
    <location>
        <begin position="181"/>
        <end position="200"/>
    </location>
</feature>
<evidence type="ECO:0000313" key="3">
    <source>
        <dbReference type="Proteomes" id="UP000323082"/>
    </source>
</evidence>
<keyword evidence="1" id="KW-0812">Transmembrane</keyword>
<feature type="transmembrane region" description="Helical" evidence="1">
    <location>
        <begin position="212"/>
        <end position="231"/>
    </location>
</feature>
<feature type="transmembrane region" description="Helical" evidence="1">
    <location>
        <begin position="131"/>
        <end position="152"/>
    </location>
</feature>
<dbReference type="EMBL" id="VUNZ01000001">
    <property type="protein sequence ID" value="KAA2224315.1"/>
    <property type="molecule type" value="Genomic_DNA"/>
</dbReference>
<organism evidence="2 3">
    <name type="scientific">Chryseobacterium sediminis</name>
    <dbReference type="NCBI Taxonomy" id="1679494"/>
    <lineage>
        <taxon>Bacteria</taxon>
        <taxon>Pseudomonadati</taxon>
        <taxon>Bacteroidota</taxon>
        <taxon>Flavobacteriia</taxon>
        <taxon>Flavobacteriales</taxon>
        <taxon>Weeksellaceae</taxon>
        <taxon>Chryseobacterium group</taxon>
        <taxon>Chryseobacterium</taxon>
    </lineage>
</organism>
<comment type="caution">
    <text evidence="2">The sequence shown here is derived from an EMBL/GenBank/DDBJ whole genome shotgun (WGS) entry which is preliminary data.</text>
</comment>
<dbReference type="Proteomes" id="UP000323082">
    <property type="component" value="Unassembled WGS sequence"/>
</dbReference>
<reference evidence="2 3" key="1">
    <citation type="journal article" date="2015" name="Int. J. Syst. Evol. Microbiol.">
        <title>Chryseobacterium sediminis sp. nov., isolated from a river sediment.</title>
        <authorList>
            <person name="Kampfer P."/>
            <person name="Busse H.J."/>
            <person name="McInroy J.A."/>
            <person name="Glaeser S.P."/>
        </authorList>
    </citation>
    <scope>NUCLEOTIDE SEQUENCE [LARGE SCALE GENOMIC DNA]</scope>
    <source>
        <strain evidence="2 3">IMT-174</strain>
    </source>
</reference>
<dbReference type="AlphaFoldDB" id="A0A5B2UDR6"/>
<evidence type="ECO:0000256" key="1">
    <source>
        <dbReference type="SAM" id="Phobius"/>
    </source>
</evidence>
<dbReference type="RefSeq" id="WP_149833272.1">
    <property type="nucleotide sequence ID" value="NZ_VUNZ01000001.1"/>
</dbReference>
<gene>
    <name evidence="2" type="ORF">FW780_08960</name>
</gene>
<sequence>METHSQKTAPDDNNGVLISYYQLRMFIGLLGFLLSFLLFMTTYFLNDEHPLKVSISHYYYSFGHVIFVGTLCILGGLFATYRGKDKYENMLSNFAGIMAVLVAVFPTKFNGYGGNIYINIDKANYQDWFSWVHYISAGLLFVSFAVFCLYFFQKSDKEQDGEPISQEEALKKSRRNLYYKFCGWGILISLACIGLIALLGDDSASANQFLTYSTLIFETTSLFFFSTSWLLKSSEFWNKNIPLVTYFR</sequence>
<evidence type="ECO:0000313" key="2">
    <source>
        <dbReference type="EMBL" id="KAA2224315.1"/>
    </source>
</evidence>
<proteinExistence type="predicted"/>
<feature type="transmembrane region" description="Helical" evidence="1">
    <location>
        <begin position="91"/>
        <end position="111"/>
    </location>
</feature>
<feature type="transmembrane region" description="Helical" evidence="1">
    <location>
        <begin position="57"/>
        <end position="79"/>
    </location>
</feature>
<accession>A0A5B2UDR6</accession>
<name>A0A5B2UDR6_9FLAO</name>